<comment type="caution">
    <text evidence="2">The sequence shown here is derived from an EMBL/GenBank/DDBJ whole genome shotgun (WGS) entry which is preliminary data.</text>
</comment>
<accession>A0A7J8TB11</accession>
<organism evidence="2 3">
    <name type="scientific">Gossypium davidsonii</name>
    <name type="common">Davidson's cotton</name>
    <name type="synonym">Gossypium klotzschianum subsp. davidsonii</name>
    <dbReference type="NCBI Taxonomy" id="34287"/>
    <lineage>
        <taxon>Eukaryota</taxon>
        <taxon>Viridiplantae</taxon>
        <taxon>Streptophyta</taxon>
        <taxon>Embryophyta</taxon>
        <taxon>Tracheophyta</taxon>
        <taxon>Spermatophyta</taxon>
        <taxon>Magnoliopsida</taxon>
        <taxon>eudicotyledons</taxon>
        <taxon>Gunneridae</taxon>
        <taxon>Pentapetalae</taxon>
        <taxon>rosids</taxon>
        <taxon>malvids</taxon>
        <taxon>Malvales</taxon>
        <taxon>Malvaceae</taxon>
        <taxon>Malvoideae</taxon>
        <taxon>Gossypium</taxon>
    </lineage>
</organism>
<keyword evidence="1" id="KW-0812">Transmembrane</keyword>
<reference evidence="2 3" key="1">
    <citation type="journal article" date="2019" name="Genome Biol. Evol.">
        <title>Insights into the evolution of the New World diploid cottons (Gossypium, subgenus Houzingenia) based on genome sequencing.</title>
        <authorList>
            <person name="Grover C.E."/>
            <person name="Arick M.A. 2nd"/>
            <person name="Thrash A."/>
            <person name="Conover J.L."/>
            <person name="Sanders W.S."/>
            <person name="Peterson D.G."/>
            <person name="Frelichowski J.E."/>
            <person name="Scheffler J.A."/>
            <person name="Scheffler B.E."/>
            <person name="Wendel J.F."/>
        </authorList>
    </citation>
    <scope>NUCLEOTIDE SEQUENCE [LARGE SCALE GENOMIC DNA]</scope>
    <source>
        <strain evidence="2">27</strain>
        <tissue evidence="2">Leaf</tissue>
    </source>
</reference>
<evidence type="ECO:0000313" key="2">
    <source>
        <dbReference type="EMBL" id="MBA0635367.1"/>
    </source>
</evidence>
<sequence>MPIEEWVKVDSLNVHSYYSRGSIVIFGKLIRWQFFRTCRKKTLSGELSGYFWMKSCTGAVLLIGFLYLESGKLLVMPRC</sequence>
<proteinExistence type="predicted"/>
<dbReference type="EMBL" id="JABFAC010241622">
    <property type="protein sequence ID" value="MBA0635367.1"/>
    <property type="molecule type" value="Genomic_DNA"/>
</dbReference>
<dbReference type="Proteomes" id="UP000593561">
    <property type="component" value="Unassembled WGS sequence"/>
</dbReference>
<keyword evidence="3" id="KW-1185">Reference proteome</keyword>
<evidence type="ECO:0000313" key="3">
    <source>
        <dbReference type="Proteomes" id="UP000593561"/>
    </source>
</evidence>
<protein>
    <submittedName>
        <fullName evidence="2">Uncharacterized protein</fullName>
    </submittedName>
</protein>
<gene>
    <name evidence="2" type="ORF">Godav_025224</name>
</gene>
<feature type="transmembrane region" description="Helical" evidence="1">
    <location>
        <begin position="49"/>
        <end position="68"/>
    </location>
</feature>
<keyword evidence="1" id="KW-1133">Transmembrane helix</keyword>
<name>A0A7J8TB11_GOSDV</name>
<dbReference type="AlphaFoldDB" id="A0A7J8TB11"/>
<keyword evidence="1" id="KW-0472">Membrane</keyword>
<evidence type="ECO:0000256" key="1">
    <source>
        <dbReference type="SAM" id="Phobius"/>
    </source>
</evidence>